<gene>
    <name evidence="1" type="ORF">KHU32_11240</name>
</gene>
<accession>A0ABS5QDG5</accession>
<organism evidence="1 2">
    <name type="scientific">Roseococcus pinisoli</name>
    <dbReference type="NCBI Taxonomy" id="2835040"/>
    <lineage>
        <taxon>Bacteria</taxon>
        <taxon>Pseudomonadati</taxon>
        <taxon>Pseudomonadota</taxon>
        <taxon>Alphaproteobacteria</taxon>
        <taxon>Acetobacterales</taxon>
        <taxon>Roseomonadaceae</taxon>
        <taxon>Roseococcus</taxon>
    </lineage>
</organism>
<dbReference type="RefSeq" id="WP_213670185.1">
    <property type="nucleotide sequence ID" value="NZ_JAHCDA010000002.1"/>
</dbReference>
<keyword evidence="2" id="KW-1185">Reference proteome</keyword>
<evidence type="ECO:0000313" key="2">
    <source>
        <dbReference type="Proteomes" id="UP000766336"/>
    </source>
</evidence>
<dbReference type="Pfam" id="PF08747">
    <property type="entry name" value="BrxB"/>
    <property type="match status" value="1"/>
</dbReference>
<comment type="caution">
    <text evidence="1">The sequence shown here is derived from an EMBL/GenBank/DDBJ whole genome shotgun (WGS) entry which is preliminary data.</text>
</comment>
<dbReference type="EMBL" id="JAHCDA010000002">
    <property type="protein sequence ID" value="MBS7811513.1"/>
    <property type="molecule type" value="Genomic_DNA"/>
</dbReference>
<dbReference type="Proteomes" id="UP000766336">
    <property type="component" value="Unassembled WGS sequence"/>
</dbReference>
<evidence type="ECO:0000313" key="1">
    <source>
        <dbReference type="EMBL" id="MBS7811513.1"/>
    </source>
</evidence>
<reference evidence="1 2" key="1">
    <citation type="submission" date="2021-05" db="EMBL/GenBank/DDBJ databases">
        <title>Roseococcus sp. XZZS9, whole genome shotgun sequencing project.</title>
        <authorList>
            <person name="Zhao G."/>
            <person name="Shen L."/>
        </authorList>
    </citation>
    <scope>NUCLEOTIDE SEQUENCE [LARGE SCALE GENOMIC DNA]</scope>
    <source>
        <strain evidence="1 2">XZZS9</strain>
    </source>
</reference>
<protein>
    <submittedName>
        <fullName evidence="1">DUF1788 domain-containing protein</fullName>
    </submittedName>
</protein>
<proteinExistence type="predicted"/>
<sequence length="191" mass="21705">MIELERRLRDSLEPILAMSDPRERISAYHDMPYAIFRYDPEFEFELRGAVARLRTRLENGGKRVTSISLAQCLHTAMAAARPLEDWFAVEREAGVDETVQTITNLLEDYQPLVNIVAERMPENADPTKDVVFIVRTGALFPAYRTFSLLEQLKGRVAAPTVLFYPGDLDGAAGLRFMGVLDAEHNYRPKIF</sequence>
<name>A0ABS5QDG5_9PROT</name>
<dbReference type="InterPro" id="IPR014858">
    <property type="entry name" value="BrxB"/>
</dbReference>